<keyword evidence="1" id="KW-0472">Membrane</keyword>
<evidence type="ECO:0000256" key="1">
    <source>
        <dbReference type="SAM" id="Phobius"/>
    </source>
</evidence>
<dbReference type="RefSeq" id="WP_263817813.1">
    <property type="nucleotide sequence ID" value="NZ_JAOXHJ010000002.1"/>
</dbReference>
<accession>A0ABT3BP65</accession>
<feature type="transmembrane region" description="Helical" evidence="1">
    <location>
        <begin position="24"/>
        <end position="46"/>
    </location>
</feature>
<keyword evidence="3" id="KW-1185">Reference proteome</keyword>
<comment type="caution">
    <text evidence="2">The sequence shown here is derived from an EMBL/GenBank/DDBJ whole genome shotgun (WGS) entry which is preliminary data.</text>
</comment>
<reference evidence="2 3" key="1">
    <citation type="journal article" date="2020" name="Int. J. Syst. Evol. Microbiol.">
        <title>Ureaplasma miroungigenitalium sp. nov. isolated from northern elephant seals (Mirounga angustirostris) and Ureaplasma zalophigenitalium sp. nov. isolated from California sea lions (Zalophus californianus).</title>
        <authorList>
            <person name="Volokhov D.V."/>
            <person name="Gulland F.M."/>
            <person name="Gao Y."/>
            <person name="Chizhikov V.E."/>
        </authorList>
    </citation>
    <scope>NUCLEOTIDE SEQUENCE [LARGE SCALE GENOMIC DNA]</scope>
    <source>
        <strain evidence="2 3">CSL7644-GEN</strain>
    </source>
</reference>
<name>A0ABT3BP65_9BACT</name>
<gene>
    <name evidence="2" type="ORF">OF365_01345</name>
</gene>
<evidence type="ECO:0000313" key="3">
    <source>
        <dbReference type="Proteomes" id="UP001207252"/>
    </source>
</evidence>
<dbReference type="Proteomes" id="UP001207252">
    <property type="component" value="Unassembled WGS sequence"/>
</dbReference>
<sequence>MSNSEAKQNIHTHYLNKRRRINKIIKATVFSSAFAIVSVASIVISVTNKNENYLNDTINEIKKYQNPQWNAFLGLGVDHDVVLQHHKSNYAYKVIDNYNDYFQFSQHWSSYDVKPQEHIQRIQKQLSKQFSADFFENHNLVVLVYNQPDQYYLLNIYDQQTNALDFYYLNYQQLYNTRNAKRYLDYEITIDKKTNNHIAMVFLSVEKHANYQINFHEIKWSNELKRFYHQKKDLLQK</sequence>
<protein>
    <recommendedName>
        <fullName evidence="4">DUF31 domain-containing protein</fullName>
    </recommendedName>
</protein>
<keyword evidence="1" id="KW-0812">Transmembrane</keyword>
<dbReference type="EMBL" id="JAOXHJ010000002">
    <property type="protein sequence ID" value="MCV3754009.1"/>
    <property type="molecule type" value="Genomic_DNA"/>
</dbReference>
<keyword evidence="1" id="KW-1133">Transmembrane helix</keyword>
<organism evidence="2 3">
    <name type="scientific">Ureaplasma zalophigenitalium</name>
    <dbReference type="NCBI Taxonomy" id="907723"/>
    <lineage>
        <taxon>Bacteria</taxon>
        <taxon>Bacillati</taxon>
        <taxon>Mycoplasmatota</taxon>
        <taxon>Mycoplasmoidales</taxon>
        <taxon>Mycoplasmoidaceae</taxon>
        <taxon>Ureaplasma</taxon>
    </lineage>
</organism>
<evidence type="ECO:0000313" key="2">
    <source>
        <dbReference type="EMBL" id="MCV3754009.1"/>
    </source>
</evidence>
<proteinExistence type="predicted"/>
<evidence type="ECO:0008006" key="4">
    <source>
        <dbReference type="Google" id="ProtNLM"/>
    </source>
</evidence>